<evidence type="ECO:0000313" key="2">
    <source>
        <dbReference type="EMBL" id="GBG72096.1"/>
    </source>
</evidence>
<organism evidence="2 3">
    <name type="scientific">Chara braunii</name>
    <name type="common">Braun's stonewort</name>
    <dbReference type="NCBI Taxonomy" id="69332"/>
    <lineage>
        <taxon>Eukaryota</taxon>
        <taxon>Viridiplantae</taxon>
        <taxon>Streptophyta</taxon>
        <taxon>Charophyceae</taxon>
        <taxon>Charales</taxon>
        <taxon>Characeae</taxon>
        <taxon>Chara</taxon>
    </lineage>
</organism>
<gene>
    <name evidence="2" type="ORF">CBR_g11029</name>
</gene>
<protein>
    <submittedName>
        <fullName evidence="2">Uncharacterized protein</fullName>
    </submittedName>
</protein>
<name>A0A388KPX4_CHABU</name>
<feature type="compositionally biased region" description="Acidic residues" evidence="1">
    <location>
        <begin position="15"/>
        <end position="35"/>
    </location>
</feature>
<feature type="compositionally biased region" description="Basic and acidic residues" evidence="1">
    <location>
        <begin position="151"/>
        <end position="173"/>
    </location>
</feature>
<dbReference type="EMBL" id="BFEA01000159">
    <property type="protein sequence ID" value="GBG72096.1"/>
    <property type="molecule type" value="Genomic_DNA"/>
</dbReference>
<keyword evidence="3" id="KW-1185">Reference proteome</keyword>
<dbReference type="AlphaFoldDB" id="A0A388KPX4"/>
<dbReference type="Gramene" id="GBG72096">
    <property type="protein sequence ID" value="GBG72096"/>
    <property type="gene ID" value="CBR_g11029"/>
</dbReference>
<proteinExistence type="predicted"/>
<sequence>MCDPLIRCVPVGGTSEEEGGEEEEAAEEEDREDDPDYRGSEESGSEGSESEEEGGSDESSDPAELTREEEEYMARRKQEKAKGKHLIKELQEPPPQLLQGDPALSSTSVRHYSGVARDPPGLVTQELDIDPRRDTYMELPQAAPAECASHTSREPLRQDRSYARHDLPPPCKD</sequence>
<evidence type="ECO:0000256" key="1">
    <source>
        <dbReference type="SAM" id="MobiDB-lite"/>
    </source>
</evidence>
<evidence type="ECO:0000313" key="3">
    <source>
        <dbReference type="Proteomes" id="UP000265515"/>
    </source>
</evidence>
<accession>A0A388KPX4</accession>
<comment type="caution">
    <text evidence="2">The sequence shown here is derived from an EMBL/GenBank/DDBJ whole genome shotgun (WGS) entry which is preliminary data.</text>
</comment>
<feature type="compositionally biased region" description="Acidic residues" evidence="1">
    <location>
        <begin position="48"/>
        <end position="71"/>
    </location>
</feature>
<feature type="compositionally biased region" description="Basic residues" evidence="1">
    <location>
        <begin position="75"/>
        <end position="85"/>
    </location>
</feature>
<feature type="region of interest" description="Disordered" evidence="1">
    <location>
        <begin position="142"/>
        <end position="173"/>
    </location>
</feature>
<dbReference type="Proteomes" id="UP000265515">
    <property type="component" value="Unassembled WGS sequence"/>
</dbReference>
<reference evidence="2 3" key="1">
    <citation type="journal article" date="2018" name="Cell">
        <title>The Chara Genome: Secondary Complexity and Implications for Plant Terrestrialization.</title>
        <authorList>
            <person name="Nishiyama T."/>
            <person name="Sakayama H."/>
            <person name="Vries J.D."/>
            <person name="Buschmann H."/>
            <person name="Saint-Marcoux D."/>
            <person name="Ullrich K.K."/>
            <person name="Haas F.B."/>
            <person name="Vanderstraeten L."/>
            <person name="Becker D."/>
            <person name="Lang D."/>
            <person name="Vosolsobe S."/>
            <person name="Rombauts S."/>
            <person name="Wilhelmsson P.K.I."/>
            <person name="Janitza P."/>
            <person name="Kern R."/>
            <person name="Heyl A."/>
            <person name="Rumpler F."/>
            <person name="Villalobos L.I.A.C."/>
            <person name="Clay J.M."/>
            <person name="Skokan R."/>
            <person name="Toyoda A."/>
            <person name="Suzuki Y."/>
            <person name="Kagoshima H."/>
            <person name="Schijlen E."/>
            <person name="Tajeshwar N."/>
            <person name="Catarino B."/>
            <person name="Hetherington A.J."/>
            <person name="Saltykova A."/>
            <person name="Bonnot C."/>
            <person name="Breuninger H."/>
            <person name="Symeonidi A."/>
            <person name="Radhakrishnan G.V."/>
            <person name="Van Nieuwerburgh F."/>
            <person name="Deforce D."/>
            <person name="Chang C."/>
            <person name="Karol K.G."/>
            <person name="Hedrich R."/>
            <person name="Ulvskov P."/>
            <person name="Glockner G."/>
            <person name="Delwiche C.F."/>
            <person name="Petrasek J."/>
            <person name="Van de Peer Y."/>
            <person name="Friml J."/>
            <person name="Beilby M."/>
            <person name="Dolan L."/>
            <person name="Kohara Y."/>
            <person name="Sugano S."/>
            <person name="Fujiyama A."/>
            <person name="Delaux P.-M."/>
            <person name="Quint M."/>
            <person name="TheiBen G."/>
            <person name="Hagemann M."/>
            <person name="Harholt J."/>
            <person name="Dunand C."/>
            <person name="Zachgo S."/>
            <person name="Langdale J."/>
            <person name="Maumus F."/>
            <person name="Straeten D.V.D."/>
            <person name="Gould S.B."/>
            <person name="Rensing S.A."/>
        </authorList>
    </citation>
    <scope>NUCLEOTIDE SEQUENCE [LARGE SCALE GENOMIC DNA]</scope>
    <source>
        <strain evidence="2 3">S276</strain>
    </source>
</reference>
<feature type="region of interest" description="Disordered" evidence="1">
    <location>
        <begin position="1"/>
        <end position="104"/>
    </location>
</feature>